<name>A0A6G9YC73_9NOCA</name>
<feature type="region of interest" description="Disordered" evidence="1">
    <location>
        <begin position="103"/>
        <end position="128"/>
    </location>
</feature>
<dbReference type="GO" id="GO:0003677">
    <property type="term" value="F:DNA binding"/>
    <property type="evidence" value="ECO:0007669"/>
    <property type="project" value="InterPro"/>
</dbReference>
<dbReference type="RefSeq" id="WP_167473561.1">
    <property type="nucleotide sequence ID" value="NZ_CP046172.1"/>
</dbReference>
<dbReference type="AlphaFoldDB" id="A0A6G9YC73"/>
<dbReference type="SUPFAM" id="SSF82607">
    <property type="entry name" value="YbaB-like"/>
    <property type="match status" value="1"/>
</dbReference>
<dbReference type="Gene3D" id="3.30.1310.10">
    <property type="entry name" value="Nucleoid-associated protein YbaB-like domain"/>
    <property type="match status" value="1"/>
</dbReference>
<evidence type="ECO:0000313" key="3">
    <source>
        <dbReference type="Proteomes" id="UP000503540"/>
    </source>
</evidence>
<keyword evidence="3" id="KW-1185">Reference proteome</keyword>
<organism evidence="2 3">
    <name type="scientific">Nocardia arthritidis</name>
    <dbReference type="NCBI Taxonomy" id="228602"/>
    <lineage>
        <taxon>Bacteria</taxon>
        <taxon>Bacillati</taxon>
        <taxon>Actinomycetota</taxon>
        <taxon>Actinomycetes</taxon>
        <taxon>Mycobacteriales</taxon>
        <taxon>Nocardiaceae</taxon>
        <taxon>Nocardia</taxon>
    </lineage>
</organism>
<dbReference type="InterPro" id="IPR036894">
    <property type="entry name" value="YbaB-like_sf"/>
</dbReference>
<accession>A0A6G9YC73</accession>
<evidence type="ECO:0000313" key="2">
    <source>
        <dbReference type="EMBL" id="QIS10613.1"/>
    </source>
</evidence>
<evidence type="ECO:0008006" key="4">
    <source>
        <dbReference type="Google" id="ProtNLM"/>
    </source>
</evidence>
<dbReference type="KEGG" id="nah:F5544_13625"/>
<sequence>MTDTDAALERLMVKAAHLQDELAQICCHATAADGQVQVTVDVAGAIVELSLAATLYGTDLGDLAAAITAAHTAAHAEAAQIATDLQRELRDDPYTAAIATRLAAAGRQTPPQPAYDDSCRAQANESAW</sequence>
<reference evidence="2 3" key="1">
    <citation type="journal article" date="2019" name="ACS Chem. Biol.">
        <title>Identification and Mobilization of a Cryptic Antibiotic Biosynthesis Gene Locus from a Human-Pathogenic Nocardia Isolate.</title>
        <authorList>
            <person name="Herisse M."/>
            <person name="Ishida K."/>
            <person name="Porter J.L."/>
            <person name="Howden B."/>
            <person name="Hertweck C."/>
            <person name="Stinear T.P."/>
            <person name="Pidot S.J."/>
        </authorList>
    </citation>
    <scope>NUCLEOTIDE SEQUENCE [LARGE SCALE GENOMIC DNA]</scope>
    <source>
        <strain evidence="2 3">AUSMDU00012717</strain>
    </source>
</reference>
<dbReference type="EMBL" id="CP046172">
    <property type="protein sequence ID" value="QIS10613.1"/>
    <property type="molecule type" value="Genomic_DNA"/>
</dbReference>
<gene>
    <name evidence="2" type="ORF">F5544_13625</name>
</gene>
<evidence type="ECO:0000256" key="1">
    <source>
        <dbReference type="SAM" id="MobiDB-lite"/>
    </source>
</evidence>
<dbReference type="Proteomes" id="UP000503540">
    <property type="component" value="Chromosome"/>
</dbReference>
<proteinExistence type="predicted"/>
<protein>
    <recommendedName>
        <fullName evidence="4">YbaB/EbfC family DNA-binding protein</fullName>
    </recommendedName>
</protein>
<dbReference type="Pfam" id="PF02575">
    <property type="entry name" value="YbaB_DNA_bd"/>
    <property type="match status" value="1"/>
</dbReference>
<dbReference type="InterPro" id="IPR004401">
    <property type="entry name" value="YbaB/EbfC"/>
</dbReference>